<sequence>MSQQSTGKPNVEALENAASVIQREEQKLAGQNLPKGAASKAKSLADKAANMYDEPNTTTINEKINPKDIDDAARTIQREESKLCEGETPAGGAAAAAQSFAARVGRGEDPTKG</sequence>
<dbReference type="AlphaFoldDB" id="A0A2Z6QMI5"/>
<reference evidence="2 4" key="1">
    <citation type="submission" date="2017-11" db="EMBL/GenBank/DDBJ databases">
        <title>The genome of Rhizophagus clarus HR1 reveals common genetic basis of auxotrophy among arbuscular mycorrhizal fungi.</title>
        <authorList>
            <person name="Kobayashi Y."/>
        </authorList>
    </citation>
    <scope>NUCLEOTIDE SEQUENCE [LARGE SCALE GENOMIC DNA]</scope>
    <source>
        <strain evidence="2 4">HR1</strain>
    </source>
</reference>
<name>A0A2Z6QMI5_9GLOM</name>
<comment type="caution">
    <text evidence="2">The sequence shown here is derived from an EMBL/GenBank/DDBJ whole genome shotgun (WGS) entry which is preliminary data.</text>
</comment>
<reference evidence="3" key="2">
    <citation type="submission" date="2019-10" db="EMBL/GenBank/DDBJ databases">
        <title>Conservation and host-specific expression of non-tandemly repeated heterogenous ribosome RNA gene in arbuscular mycorrhizal fungi.</title>
        <authorList>
            <person name="Maeda T."/>
            <person name="Kobayashi Y."/>
            <person name="Nakagawa T."/>
            <person name="Ezawa T."/>
            <person name="Yamaguchi K."/>
            <person name="Bino T."/>
            <person name="Nishimoto Y."/>
            <person name="Shigenobu S."/>
            <person name="Kawaguchi M."/>
        </authorList>
    </citation>
    <scope>NUCLEOTIDE SEQUENCE</scope>
    <source>
        <strain evidence="3">HR1</strain>
    </source>
</reference>
<protein>
    <recommendedName>
        <fullName evidence="5">SMP domain-containing protein</fullName>
    </recommendedName>
</protein>
<accession>A0A2Z6QMI5</accession>
<dbReference type="OrthoDB" id="2408101at2759"/>
<organism evidence="2 4">
    <name type="scientific">Rhizophagus clarus</name>
    <dbReference type="NCBI Taxonomy" id="94130"/>
    <lineage>
        <taxon>Eukaryota</taxon>
        <taxon>Fungi</taxon>
        <taxon>Fungi incertae sedis</taxon>
        <taxon>Mucoromycota</taxon>
        <taxon>Glomeromycotina</taxon>
        <taxon>Glomeromycetes</taxon>
        <taxon>Glomerales</taxon>
        <taxon>Glomeraceae</taxon>
        <taxon>Rhizophagus</taxon>
    </lineage>
</organism>
<evidence type="ECO:0000256" key="1">
    <source>
        <dbReference type="SAM" id="MobiDB-lite"/>
    </source>
</evidence>
<gene>
    <name evidence="3" type="ORF">RCL2_001704800</name>
    <name evidence="2" type="ORF">RclHR1_12580002</name>
</gene>
<evidence type="ECO:0000313" key="3">
    <source>
        <dbReference type="EMBL" id="GES90180.1"/>
    </source>
</evidence>
<evidence type="ECO:0008006" key="5">
    <source>
        <dbReference type="Google" id="ProtNLM"/>
    </source>
</evidence>
<feature type="compositionally biased region" description="Low complexity" evidence="1">
    <location>
        <begin position="90"/>
        <end position="102"/>
    </location>
</feature>
<dbReference type="Proteomes" id="UP000247702">
    <property type="component" value="Unassembled WGS sequence"/>
</dbReference>
<dbReference type="Proteomes" id="UP000615446">
    <property type="component" value="Unassembled WGS sequence"/>
</dbReference>
<dbReference type="EMBL" id="BLAL01000194">
    <property type="protein sequence ID" value="GES90180.1"/>
    <property type="molecule type" value="Genomic_DNA"/>
</dbReference>
<dbReference type="EMBL" id="BEXD01000289">
    <property type="protein sequence ID" value="GBB86114.1"/>
    <property type="molecule type" value="Genomic_DNA"/>
</dbReference>
<feature type="region of interest" description="Disordered" evidence="1">
    <location>
        <begin position="83"/>
        <end position="113"/>
    </location>
</feature>
<evidence type="ECO:0000313" key="4">
    <source>
        <dbReference type="Proteomes" id="UP000247702"/>
    </source>
</evidence>
<proteinExistence type="predicted"/>
<keyword evidence="4" id="KW-1185">Reference proteome</keyword>
<evidence type="ECO:0000313" key="2">
    <source>
        <dbReference type="EMBL" id="GBB86114.1"/>
    </source>
</evidence>